<reference evidence="2 3" key="1">
    <citation type="journal article" date="2023" name="ISME J.">
        <title>Thermophilic Dehalococcoidia with unusual traits shed light on an unexpected past.</title>
        <authorList>
            <person name="Palmer M."/>
            <person name="Covington J.K."/>
            <person name="Zhou E.M."/>
            <person name="Thomas S.C."/>
            <person name="Habib N."/>
            <person name="Seymour C.O."/>
            <person name="Lai D."/>
            <person name="Johnston J."/>
            <person name="Hashimi A."/>
            <person name="Jiao J.Y."/>
            <person name="Muok A.R."/>
            <person name="Liu L."/>
            <person name="Xian W.D."/>
            <person name="Zhi X.Y."/>
            <person name="Li M.M."/>
            <person name="Silva L.P."/>
            <person name="Bowen B.P."/>
            <person name="Louie K."/>
            <person name="Briegel A."/>
            <person name="Pett-Ridge J."/>
            <person name="Weber P.K."/>
            <person name="Tocheva E.I."/>
            <person name="Woyke T."/>
            <person name="Northen T.R."/>
            <person name="Mayali X."/>
            <person name="Li W.J."/>
            <person name="Hedlund B.P."/>
        </authorList>
    </citation>
    <scope>NUCLEOTIDE SEQUENCE [LARGE SCALE GENOMIC DNA]</scope>
    <source>
        <strain evidence="2 3">YIM 72310</strain>
    </source>
</reference>
<feature type="compositionally biased region" description="Polar residues" evidence="1">
    <location>
        <begin position="57"/>
        <end position="72"/>
    </location>
</feature>
<dbReference type="RefSeq" id="WP_270057844.1">
    <property type="nucleotide sequence ID" value="NZ_CP115149.1"/>
</dbReference>
<dbReference type="Proteomes" id="UP001212803">
    <property type="component" value="Chromosome"/>
</dbReference>
<accession>A0ABY7MD15</accession>
<feature type="region of interest" description="Disordered" evidence="1">
    <location>
        <begin position="57"/>
        <end position="90"/>
    </location>
</feature>
<evidence type="ECO:0000313" key="3">
    <source>
        <dbReference type="Proteomes" id="UP001212803"/>
    </source>
</evidence>
<evidence type="ECO:0000256" key="1">
    <source>
        <dbReference type="SAM" id="MobiDB-lite"/>
    </source>
</evidence>
<dbReference type="EMBL" id="CP115149">
    <property type="protein sequence ID" value="WBL37331.1"/>
    <property type="molecule type" value="Genomic_DNA"/>
</dbReference>
<organism evidence="2 3">
    <name type="scientific">Tepidiforma flava</name>
    <dbReference type="NCBI Taxonomy" id="3004094"/>
    <lineage>
        <taxon>Bacteria</taxon>
        <taxon>Bacillati</taxon>
        <taxon>Chloroflexota</taxon>
        <taxon>Tepidiformia</taxon>
        <taxon>Tepidiformales</taxon>
        <taxon>Tepidiformaceae</taxon>
        <taxon>Tepidiforma</taxon>
    </lineage>
</organism>
<gene>
    <name evidence="2" type="ORF">O0235_07090</name>
</gene>
<name>A0ABY7MD15_9CHLR</name>
<sequence>MEVEGWRLASRFPVSGSRFPGRPFGAWRPAGTEPRGYGRRLEVEGWRLEDVAYVSFNSQLPTPNSQLPTPNSRLPPPGSRIPPTRRAGRW</sequence>
<evidence type="ECO:0000313" key="2">
    <source>
        <dbReference type="EMBL" id="WBL37331.1"/>
    </source>
</evidence>
<keyword evidence="3" id="KW-1185">Reference proteome</keyword>
<proteinExistence type="predicted"/>
<protein>
    <submittedName>
        <fullName evidence="2">Uncharacterized protein</fullName>
    </submittedName>
</protein>